<sequence length="76" mass="9165">MAEKSSFWEKWKKIAAKIALVQTYILMLIIYFLIVPFFSLIRFTDPLRIKINKKSTSYWEQRDKIDLSIDKMKYLG</sequence>
<gene>
    <name evidence="2" type="ORF">ACFL27_14625</name>
</gene>
<keyword evidence="3" id="KW-1185">Reference proteome</keyword>
<protein>
    <recommendedName>
        <fullName evidence="4">Carbohydrate ABC transporter permease</fullName>
    </recommendedName>
</protein>
<accession>A0ABV6YZ13</accession>
<dbReference type="EMBL" id="JBHPBY010000187">
    <property type="protein sequence ID" value="MFC1851429.1"/>
    <property type="molecule type" value="Genomic_DNA"/>
</dbReference>
<dbReference type="Proteomes" id="UP001594351">
    <property type="component" value="Unassembled WGS sequence"/>
</dbReference>
<keyword evidence="1" id="KW-1133">Transmembrane helix</keyword>
<keyword evidence="1" id="KW-0472">Membrane</keyword>
<organism evidence="2 3">
    <name type="scientific">candidate division CSSED10-310 bacterium</name>
    <dbReference type="NCBI Taxonomy" id="2855610"/>
    <lineage>
        <taxon>Bacteria</taxon>
        <taxon>Bacteria division CSSED10-310</taxon>
    </lineage>
</organism>
<evidence type="ECO:0008006" key="4">
    <source>
        <dbReference type="Google" id="ProtNLM"/>
    </source>
</evidence>
<evidence type="ECO:0000256" key="1">
    <source>
        <dbReference type="SAM" id="Phobius"/>
    </source>
</evidence>
<comment type="caution">
    <text evidence="2">The sequence shown here is derived from an EMBL/GenBank/DDBJ whole genome shotgun (WGS) entry which is preliminary data.</text>
</comment>
<proteinExistence type="predicted"/>
<evidence type="ECO:0000313" key="2">
    <source>
        <dbReference type="EMBL" id="MFC1851429.1"/>
    </source>
</evidence>
<keyword evidence="1" id="KW-0812">Transmembrane</keyword>
<evidence type="ECO:0000313" key="3">
    <source>
        <dbReference type="Proteomes" id="UP001594351"/>
    </source>
</evidence>
<feature type="transmembrane region" description="Helical" evidence="1">
    <location>
        <begin position="20"/>
        <end position="41"/>
    </location>
</feature>
<name>A0ABV6YZ13_UNCC1</name>
<reference evidence="2 3" key="1">
    <citation type="submission" date="2024-09" db="EMBL/GenBank/DDBJ databases">
        <title>Laminarin stimulates single cell rates of sulfate reduction while oxygen inhibits transcriptomic activity in coastal marine sediment.</title>
        <authorList>
            <person name="Lindsay M."/>
            <person name="Orcutt B."/>
            <person name="Emerson D."/>
            <person name="Stepanauskas R."/>
            <person name="D'Angelo T."/>
        </authorList>
    </citation>
    <scope>NUCLEOTIDE SEQUENCE [LARGE SCALE GENOMIC DNA]</scope>
    <source>
        <strain evidence="2">SAG AM-311-K15</strain>
    </source>
</reference>